<sequence>MSEKADQALFDFLTEEYNHPFTGWDFSHLNGRMTSIKTNPAWDYTHTVTTAMKQAHILLDMHTGGGEILAQLLSLQPVPEVYATELYAPNVIAARQRLTPLGVTVYTVRDECLPFPDKTLDFVINRHGSYNPSEVLRILKPGQVFITEQVGDQTNARLHELLGRKKRLEHPWNSDYAARQMEDAGGHVIERKEEFSIMRFHDIGAIVYYLKAVPWEMPDFSIEKYWHQLVEIHHLLQQEGFVDIPIHSFLLVVQKL</sequence>
<name>A0A8J3I9N9_9CHLR</name>
<keyword evidence="3" id="KW-1185">Reference proteome</keyword>
<dbReference type="Proteomes" id="UP000612362">
    <property type="component" value="Unassembled WGS sequence"/>
</dbReference>
<evidence type="ECO:0000259" key="1">
    <source>
        <dbReference type="Pfam" id="PF08241"/>
    </source>
</evidence>
<dbReference type="EMBL" id="BNJF01000004">
    <property type="protein sequence ID" value="GHO48547.1"/>
    <property type="molecule type" value="Genomic_DNA"/>
</dbReference>
<dbReference type="InterPro" id="IPR029063">
    <property type="entry name" value="SAM-dependent_MTases_sf"/>
</dbReference>
<dbReference type="Gene3D" id="3.40.50.150">
    <property type="entry name" value="Vaccinia Virus protein VP39"/>
    <property type="match status" value="1"/>
</dbReference>
<organism evidence="2 3">
    <name type="scientific">Ktedonospora formicarum</name>
    <dbReference type="NCBI Taxonomy" id="2778364"/>
    <lineage>
        <taxon>Bacteria</taxon>
        <taxon>Bacillati</taxon>
        <taxon>Chloroflexota</taxon>
        <taxon>Ktedonobacteria</taxon>
        <taxon>Ktedonobacterales</taxon>
        <taxon>Ktedonobacteraceae</taxon>
        <taxon>Ktedonospora</taxon>
    </lineage>
</organism>
<dbReference type="InterPro" id="IPR052939">
    <property type="entry name" value="23S_rRNA_MeTrnsfrase_RlmA"/>
</dbReference>
<evidence type="ECO:0000313" key="2">
    <source>
        <dbReference type="EMBL" id="GHO48547.1"/>
    </source>
</evidence>
<dbReference type="PANTHER" id="PTHR43460:SF1">
    <property type="entry name" value="METHYLTRANSFERASE TYPE 11 DOMAIN-CONTAINING PROTEIN"/>
    <property type="match status" value="1"/>
</dbReference>
<keyword evidence="2" id="KW-0808">Transferase</keyword>
<dbReference type="GO" id="GO:0032259">
    <property type="term" value="P:methylation"/>
    <property type="evidence" value="ECO:0007669"/>
    <property type="project" value="UniProtKB-KW"/>
</dbReference>
<proteinExistence type="predicted"/>
<dbReference type="PANTHER" id="PTHR43460">
    <property type="entry name" value="METHYLTRANSFERASE"/>
    <property type="match status" value="1"/>
</dbReference>
<feature type="domain" description="Methyltransferase type 11" evidence="1">
    <location>
        <begin position="59"/>
        <end position="145"/>
    </location>
</feature>
<evidence type="ECO:0000313" key="3">
    <source>
        <dbReference type="Proteomes" id="UP000612362"/>
    </source>
</evidence>
<accession>A0A8J3I9N9</accession>
<dbReference type="RefSeq" id="WP_220197743.1">
    <property type="nucleotide sequence ID" value="NZ_BNJF01000004.1"/>
</dbReference>
<dbReference type="SUPFAM" id="SSF53335">
    <property type="entry name" value="S-adenosyl-L-methionine-dependent methyltransferases"/>
    <property type="match status" value="1"/>
</dbReference>
<dbReference type="AlphaFoldDB" id="A0A8J3I9N9"/>
<reference evidence="2" key="1">
    <citation type="submission" date="2020-10" db="EMBL/GenBank/DDBJ databases">
        <title>Taxonomic study of unclassified bacteria belonging to the class Ktedonobacteria.</title>
        <authorList>
            <person name="Yabe S."/>
            <person name="Wang C.M."/>
            <person name="Zheng Y."/>
            <person name="Sakai Y."/>
            <person name="Cavaletti L."/>
            <person name="Monciardini P."/>
            <person name="Donadio S."/>
        </authorList>
    </citation>
    <scope>NUCLEOTIDE SEQUENCE</scope>
    <source>
        <strain evidence="2">SOSP1-1</strain>
    </source>
</reference>
<dbReference type="InterPro" id="IPR013216">
    <property type="entry name" value="Methyltransf_11"/>
</dbReference>
<gene>
    <name evidence="2" type="ORF">KSX_67100</name>
</gene>
<dbReference type="Pfam" id="PF08241">
    <property type="entry name" value="Methyltransf_11"/>
    <property type="match status" value="1"/>
</dbReference>
<comment type="caution">
    <text evidence="2">The sequence shown here is derived from an EMBL/GenBank/DDBJ whole genome shotgun (WGS) entry which is preliminary data.</text>
</comment>
<dbReference type="GO" id="GO:0008757">
    <property type="term" value="F:S-adenosylmethionine-dependent methyltransferase activity"/>
    <property type="evidence" value="ECO:0007669"/>
    <property type="project" value="InterPro"/>
</dbReference>
<keyword evidence="2" id="KW-0489">Methyltransferase</keyword>
<protein>
    <submittedName>
        <fullName evidence="2">Methyltransferase</fullName>
    </submittedName>
</protein>